<reference evidence="2" key="1">
    <citation type="submission" date="2022-11" db="UniProtKB">
        <authorList>
            <consortium name="WormBaseParasite"/>
        </authorList>
    </citation>
    <scope>IDENTIFICATION</scope>
</reference>
<dbReference type="AlphaFoldDB" id="A0A915J035"/>
<protein>
    <submittedName>
        <fullName evidence="2">Uncharacterized protein</fullName>
    </submittedName>
</protein>
<dbReference type="WBParaSite" id="nRc.2.0.1.t19826-RA">
    <property type="protein sequence ID" value="nRc.2.0.1.t19826-RA"/>
    <property type="gene ID" value="nRc.2.0.1.g19826"/>
</dbReference>
<organism evidence="1 2">
    <name type="scientific">Romanomermis culicivorax</name>
    <name type="common">Nematode worm</name>
    <dbReference type="NCBI Taxonomy" id="13658"/>
    <lineage>
        <taxon>Eukaryota</taxon>
        <taxon>Metazoa</taxon>
        <taxon>Ecdysozoa</taxon>
        <taxon>Nematoda</taxon>
        <taxon>Enoplea</taxon>
        <taxon>Dorylaimia</taxon>
        <taxon>Mermithida</taxon>
        <taxon>Mermithoidea</taxon>
        <taxon>Mermithidae</taxon>
        <taxon>Romanomermis</taxon>
    </lineage>
</organism>
<keyword evidence="1" id="KW-1185">Reference proteome</keyword>
<sequence length="129" mass="15480">MLAIGSYLNKRRDIGRQNQSKKHPYVAALDMEVIYNNRLQNRPALDGYHQFYSAVYEAKLRIKFIFMREVEHIFYLCKVNDHMNMMRIPLTEMVTRLSSGLDPEHDNIKRYMLARRYQGAYKYPRERTG</sequence>
<evidence type="ECO:0000313" key="2">
    <source>
        <dbReference type="WBParaSite" id="nRc.2.0.1.t19826-RA"/>
    </source>
</evidence>
<name>A0A915J035_ROMCU</name>
<dbReference type="Proteomes" id="UP000887565">
    <property type="component" value="Unplaced"/>
</dbReference>
<proteinExistence type="predicted"/>
<evidence type="ECO:0000313" key="1">
    <source>
        <dbReference type="Proteomes" id="UP000887565"/>
    </source>
</evidence>
<accession>A0A915J035</accession>